<accession>A0AA94HLL1</accession>
<dbReference type="InterPro" id="IPR052700">
    <property type="entry name" value="Carb_kinase_PfkB-like"/>
</dbReference>
<keyword evidence="3 4" id="KW-0418">Kinase</keyword>
<dbReference type="Gene3D" id="3.40.1190.20">
    <property type="match status" value="1"/>
</dbReference>
<evidence type="ECO:0000256" key="4">
    <source>
        <dbReference type="RuleBase" id="RU003704"/>
    </source>
</evidence>
<dbReference type="SUPFAM" id="SSF53613">
    <property type="entry name" value="Ribokinase-like"/>
    <property type="match status" value="1"/>
</dbReference>
<comment type="caution">
    <text evidence="6">The sequence shown here is derived from an EMBL/GenBank/DDBJ whole genome shotgun (WGS) entry which is preliminary data.</text>
</comment>
<reference evidence="6 7" key="1">
    <citation type="submission" date="2016-10" db="EMBL/GenBank/DDBJ databases">
        <authorList>
            <person name="Varghese N."/>
            <person name="Submissions S."/>
        </authorList>
    </citation>
    <scope>NUCLEOTIDE SEQUENCE [LARGE SCALE GENOMIC DNA]</scope>
    <source>
        <strain evidence="6 7">IAM 15147</strain>
    </source>
</reference>
<dbReference type="InterPro" id="IPR011611">
    <property type="entry name" value="PfkB_dom"/>
</dbReference>
<comment type="similarity">
    <text evidence="1 4">Belongs to the carbohydrate kinase PfkB family.</text>
</comment>
<dbReference type="PRINTS" id="PR00990">
    <property type="entry name" value="RIBOKINASE"/>
</dbReference>
<keyword evidence="7" id="KW-1185">Reference proteome</keyword>
<dbReference type="RefSeq" id="WP_092916537.1">
    <property type="nucleotide sequence ID" value="NZ_FOZN01000002.1"/>
</dbReference>
<evidence type="ECO:0000313" key="7">
    <source>
        <dbReference type="Proteomes" id="UP000198506"/>
    </source>
</evidence>
<dbReference type="Proteomes" id="UP000198506">
    <property type="component" value="Unassembled WGS sequence"/>
</dbReference>
<evidence type="ECO:0000256" key="2">
    <source>
        <dbReference type="ARBA" id="ARBA00022679"/>
    </source>
</evidence>
<dbReference type="AlphaFoldDB" id="A0AA94HLL1"/>
<dbReference type="EMBL" id="FOZN01000002">
    <property type="protein sequence ID" value="SFS07708.1"/>
    <property type="molecule type" value="Genomic_DNA"/>
</dbReference>
<protein>
    <submittedName>
        <fullName evidence="6">Sugar or nucleoside kinase, ribokinase family</fullName>
    </submittedName>
</protein>
<evidence type="ECO:0000256" key="3">
    <source>
        <dbReference type="ARBA" id="ARBA00022777"/>
    </source>
</evidence>
<dbReference type="PANTHER" id="PTHR43320:SF3">
    <property type="entry name" value="CARBOHYDRATE KINASE PFKB DOMAIN-CONTAINING PROTEIN"/>
    <property type="match status" value="1"/>
</dbReference>
<dbReference type="InterPro" id="IPR002139">
    <property type="entry name" value="Ribo/fructo_kinase"/>
</dbReference>
<evidence type="ECO:0000259" key="5">
    <source>
        <dbReference type="Pfam" id="PF00294"/>
    </source>
</evidence>
<keyword evidence="2 4" id="KW-0808">Transferase</keyword>
<dbReference type="GO" id="GO:0016301">
    <property type="term" value="F:kinase activity"/>
    <property type="evidence" value="ECO:0007669"/>
    <property type="project" value="UniProtKB-KW"/>
</dbReference>
<proteinExistence type="inferred from homology"/>
<dbReference type="PANTHER" id="PTHR43320">
    <property type="entry name" value="SUGAR KINASE"/>
    <property type="match status" value="1"/>
</dbReference>
<evidence type="ECO:0000313" key="6">
    <source>
        <dbReference type="EMBL" id="SFS07708.1"/>
    </source>
</evidence>
<gene>
    <name evidence="6" type="ORF">SAMN04487783_0996</name>
</gene>
<dbReference type="InterPro" id="IPR002173">
    <property type="entry name" value="Carboh/pur_kinase_PfkB_CS"/>
</dbReference>
<dbReference type="InterPro" id="IPR029056">
    <property type="entry name" value="Ribokinase-like"/>
</dbReference>
<organism evidence="6 7">
    <name type="scientific">Agrococcus baldri</name>
    <dbReference type="NCBI Taxonomy" id="153730"/>
    <lineage>
        <taxon>Bacteria</taxon>
        <taxon>Bacillati</taxon>
        <taxon>Actinomycetota</taxon>
        <taxon>Actinomycetes</taxon>
        <taxon>Micrococcales</taxon>
        <taxon>Microbacteriaceae</taxon>
        <taxon>Agrococcus</taxon>
    </lineage>
</organism>
<feature type="domain" description="Carbohydrate kinase PfkB" evidence="5">
    <location>
        <begin position="4"/>
        <end position="288"/>
    </location>
</feature>
<sequence>MGARLLVVGDVIDDIVVRPVRAIRRDADTDAEIANRPGGSAANAASWMAAAGGDVRFRGRVGAADVERHAAALRAAGVDAVLDGDEELPTGTIVLIVEGNHRTMLTQRGANARLSYDHVDDDELRAAAIVHATGYGLDGHADAYGRMVARAHAFDARVSLNPGSVGTVEDLGLPTMLAALDATDILIANLDEGRVLTGRYAPEEVAAALAERCPTIALTMGEHGSIVGTAGALERVPSQRTELVDPTGAGDSFGAGFLVGLAHGLAPAAAAEQGARLAARAVAQVGARPRGAA</sequence>
<dbReference type="PROSITE" id="PS00584">
    <property type="entry name" value="PFKB_KINASES_2"/>
    <property type="match status" value="1"/>
</dbReference>
<evidence type="ECO:0000256" key="1">
    <source>
        <dbReference type="ARBA" id="ARBA00010688"/>
    </source>
</evidence>
<name>A0AA94HLL1_9MICO</name>
<dbReference type="Pfam" id="PF00294">
    <property type="entry name" value="PfkB"/>
    <property type="match status" value="1"/>
</dbReference>